<evidence type="ECO:0000256" key="7">
    <source>
        <dbReference type="ARBA" id="ARBA00023125"/>
    </source>
</evidence>
<evidence type="ECO:0000256" key="9">
    <source>
        <dbReference type="ARBA" id="ARBA00023242"/>
    </source>
</evidence>
<accession>A0A7I8V7L9</accession>
<dbReference type="Pfam" id="PF00628">
    <property type="entry name" value="PHD"/>
    <property type="match status" value="1"/>
</dbReference>
<name>A0A7I8V7L9_9ANNE</name>
<evidence type="ECO:0000256" key="2">
    <source>
        <dbReference type="ARBA" id="ARBA00022553"/>
    </source>
</evidence>
<feature type="domain" description="PHD-type" evidence="14">
    <location>
        <begin position="22"/>
        <end position="72"/>
    </location>
</feature>
<dbReference type="SMART" id="SM00249">
    <property type="entry name" value="PHD"/>
    <property type="match status" value="1"/>
</dbReference>
<evidence type="ECO:0000256" key="8">
    <source>
        <dbReference type="ARBA" id="ARBA00023163"/>
    </source>
</evidence>
<dbReference type="AlphaFoldDB" id="A0A7I8V7L9"/>
<dbReference type="SUPFAM" id="SSF57903">
    <property type="entry name" value="FYVE/PHD zinc finger"/>
    <property type="match status" value="1"/>
</dbReference>
<keyword evidence="8" id="KW-0804">Transcription</keyword>
<evidence type="ECO:0000256" key="1">
    <source>
        <dbReference type="ARBA" id="ARBA00004123"/>
    </source>
</evidence>
<evidence type="ECO:0000259" key="14">
    <source>
        <dbReference type="PROSITE" id="PS50016"/>
    </source>
</evidence>
<dbReference type="InterPro" id="IPR037869">
    <property type="entry name" value="Spp1/CFP1"/>
</dbReference>
<feature type="compositionally biased region" description="Basic residues" evidence="13">
    <location>
        <begin position="93"/>
        <end position="110"/>
    </location>
</feature>
<feature type="region of interest" description="Disordered" evidence="13">
    <location>
        <begin position="87"/>
        <end position="230"/>
    </location>
</feature>
<dbReference type="InterPro" id="IPR019787">
    <property type="entry name" value="Znf_PHD-finger"/>
</dbReference>
<keyword evidence="3" id="KW-0479">Metal-binding</keyword>
<dbReference type="InterPro" id="IPR013083">
    <property type="entry name" value="Znf_RING/FYVE/PHD"/>
</dbReference>
<dbReference type="GO" id="GO:0003677">
    <property type="term" value="F:DNA binding"/>
    <property type="evidence" value="ECO:0007669"/>
    <property type="project" value="UniProtKB-KW"/>
</dbReference>
<dbReference type="InterPro" id="IPR022056">
    <property type="entry name" value="CpG-bd_C"/>
</dbReference>
<dbReference type="FunFam" id="3.30.40.10:FF:000138">
    <property type="entry name" value="CXXC-type zinc finger protein 1"/>
    <property type="match status" value="1"/>
</dbReference>
<dbReference type="PANTHER" id="PTHR46174">
    <property type="entry name" value="CXXC-TYPE ZINC FINGER PROTEIN 1"/>
    <property type="match status" value="1"/>
</dbReference>
<gene>
    <name evidence="15" type="ORF">DGYR_LOCUS593</name>
</gene>
<dbReference type="PROSITE" id="PS50016">
    <property type="entry name" value="ZF_PHD_2"/>
    <property type="match status" value="1"/>
</dbReference>
<keyword evidence="16" id="KW-1185">Reference proteome</keyword>
<feature type="compositionally biased region" description="Acidic residues" evidence="13">
    <location>
        <begin position="134"/>
        <end position="147"/>
    </location>
</feature>
<keyword evidence="9" id="KW-0539">Nucleus</keyword>
<feature type="compositionally biased region" description="Basic residues" evidence="13">
    <location>
        <begin position="175"/>
        <end position="186"/>
    </location>
</feature>
<evidence type="ECO:0000256" key="11">
    <source>
        <dbReference type="ARBA" id="ARBA00081451"/>
    </source>
</evidence>
<comment type="subcellular location">
    <subcellularLocation>
        <location evidence="1">Nucleus</location>
    </subcellularLocation>
</comment>
<dbReference type="EMBL" id="CAJFCJ010000001">
    <property type="protein sequence ID" value="CAD5111272.1"/>
    <property type="molecule type" value="Genomic_DNA"/>
</dbReference>
<dbReference type="Pfam" id="PF12269">
    <property type="entry name" value="CpG_bind_C"/>
    <property type="match status" value="1"/>
</dbReference>
<dbReference type="PANTHER" id="PTHR46174:SF1">
    <property type="entry name" value="CXXC-TYPE ZINC FINGER PROTEIN 1"/>
    <property type="match status" value="1"/>
</dbReference>
<evidence type="ECO:0000256" key="6">
    <source>
        <dbReference type="ARBA" id="ARBA00023015"/>
    </source>
</evidence>
<evidence type="ECO:0000256" key="13">
    <source>
        <dbReference type="SAM" id="MobiDB-lite"/>
    </source>
</evidence>
<keyword evidence="2" id="KW-0597">Phosphoprotein</keyword>
<evidence type="ECO:0000256" key="3">
    <source>
        <dbReference type="ARBA" id="ARBA00022723"/>
    </source>
</evidence>
<dbReference type="GO" id="GO:0048188">
    <property type="term" value="C:Set1C/COMPASS complex"/>
    <property type="evidence" value="ECO:0007669"/>
    <property type="project" value="InterPro"/>
</dbReference>
<keyword evidence="4 12" id="KW-0863">Zinc-finger</keyword>
<organism evidence="15 16">
    <name type="scientific">Dimorphilus gyrociliatus</name>
    <dbReference type="NCBI Taxonomy" id="2664684"/>
    <lineage>
        <taxon>Eukaryota</taxon>
        <taxon>Metazoa</taxon>
        <taxon>Spiralia</taxon>
        <taxon>Lophotrochozoa</taxon>
        <taxon>Annelida</taxon>
        <taxon>Polychaeta</taxon>
        <taxon>Polychaeta incertae sedis</taxon>
        <taxon>Dinophilidae</taxon>
        <taxon>Dimorphilus</taxon>
    </lineage>
</organism>
<dbReference type="Gene3D" id="3.30.40.10">
    <property type="entry name" value="Zinc/RING finger domain, C3HC4 (zinc finger)"/>
    <property type="match status" value="1"/>
</dbReference>
<evidence type="ECO:0000256" key="10">
    <source>
        <dbReference type="ARBA" id="ARBA00023828"/>
    </source>
</evidence>
<dbReference type="GO" id="GO:0045893">
    <property type="term" value="P:positive regulation of DNA-templated transcription"/>
    <property type="evidence" value="ECO:0007669"/>
    <property type="project" value="TreeGrafter"/>
</dbReference>
<dbReference type="GO" id="GO:0008270">
    <property type="term" value="F:zinc ion binding"/>
    <property type="evidence" value="ECO:0007669"/>
    <property type="project" value="UniProtKB-KW"/>
</dbReference>
<evidence type="ECO:0000256" key="12">
    <source>
        <dbReference type="PROSITE-ProRule" id="PRU00146"/>
    </source>
</evidence>
<keyword evidence="6" id="KW-0805">Transcription regulation</keyword>
<dbReference type="PROSITE" id="PS01359">
    <property type="entry name" value="ZF_PHD_1"/>
    <property type="match status" value="1"/>
</dbReference>
<evidence type="ECO:0000256" key="5">
    <source>
        <dbReference type="ARBA" id="ARBA00022833"/>
    </source>
</evidence>
<dbReference type="InterPro" id="IPR019786">
    <property type="entry name" value="Zinc_finger_PHD-type_CS"/>
</dbReference>
<evidence type="ECO:0000313" key="15">
    <source>
        <dbReference type="EMBL" id="CAD5111272.1"/>
    </source>
</evidence>
<keyword evidence="7" id="KW-0238">DNA-binding</keyword>
<evidence type="ECO:0000313" key="16">
    <source>
        <dbReference type="Proteomes" id="UP000549394"/>
    </source>
</evidence>
<dbReference type="OrthoDB" id="419183at2759"/>
<feature type="compositionally biased region" description="Acidic residues" evidence="13">
    <location>
        <begin position="211"/>
        <end position="228"/>
    </location>
</feature>
<protein>
    <recommendedName>
        <fullName evidence="10">CXXC-type zinc finger protein 1</fullName>
    </recommendedName>
    <alternativeName>
        <fullName evidence="11">PHD finger and CXXC domain-containing protein 1</fullName>
    </alternativeName>
</protein>
<dbReference type="InterPro" id="IPR011011">
    <property type="entry name" value="Znf_FYVE_PHD"/>
</dbReference>
<evidence type="ECO:0000256" key="4">
    <source>
        <dbReference type="ARBA" id="ARBA00022771"/>
    </source>
</evidence>
<proteinExistence type="predicted"/>
<dbReference type="InterPro" id="IPR001965">
    <property type="entry name" value="Znf_PHD"/>
</dbReference>
<reference evidence="15 16" key="1">
    <citation type="submission" date="2020-08" db="EMBL/GenBank/DDBJ databases">
        <authorList>
            <person name="Hejnol A."/>
        </authorList>
    </citation>
    <scope>NUCLEOTIDE SEQUENCE [LARGE SCALE GENOMIC DNA]</scope>
</reference>
<sequence>MASFLSDSSGDEMDSESTSTRKLYCICKSSDIERFMIGCDHCNEWYHGDCIGVTQIAAKHIKSYICERCREIKPNLKIKYKNDMKPLFEDDHRKKHKHKKEKKKKKKHKSSDRDRPEPNLLSMEYSNTENIPEFGEEEDDKDTDGDPDFQVKSNIESWPVLKEDSPSISPPAKASRGRGRGKRTSARGRGGGGGGRRKTARAKRDIQVPEVGEDPEYSEQDDDEEDDEPRQCYGSHCINHARSNSKYCSDECGITLASIRIKQFLGERVAAWNNSPSLAGQQAENDLEEVDKEIIKAKQCLVDLEKEHEKLDEIVARGKTLECLSDDEETEDSPEGPFPCLICAQDVGCKTALRHWERCFQKAESQMSFASIYQTKIEGRPLFCDFYNERTQTYCKRLKVICPEHTKERRAENNEVCGAPLPETLLTDSDTLCRVPKKCCTKHYLWEKNRRAHTDVQRLRSWWHLDELFEKKRILQMNKSNRGSLINVLLNKTIDHKPNISIQQPKKVKKPINFIP</sequence>
<dbReference type="Proteomes" id="UP000549394">
    <property type="component" value="Unassembled WGS sequence"/>
</dbReference>
<comment type="caution">
    <text evidence="15">The sequence shown here is derived from an EMBL/GenBank/DDBJ whole genome shotgun (WGS) entry which is preliminary data.</text>
</comment>
<keyword evidence="5" id="KW-0862">Zinc</keyword>